<evidence type="ECO:0000313" key="3">
    <source>
        <dbReference type="WBParaSite" id="TTAC_0000230301-mRNA-1"/>
    </source>
</evidence>
<evidence type="ECO:0000313" key="1">
    <source>
        <dbReference type="EMBL" id="VDM19529.1"/>
    </source>
</evidence>
<gene>
    <name evidence="1" type="ORF">TTAC_LOCUS2290</name>
</gene>
<dbReference type="EMBL" id="UYWX01000931">
    <property type="protein sequence ID" value="VDM19529.1"/>
    <property type="molecule type" value="Genomic_DNA"/>
</dbReference>
<dbReference type="Proteomes" id="UP000274429">
    <property type="component" value="Unassembled WGS sequence"/>
</dbReference>
<dbReference type="AlphaFoldDB" id="A0A0R3WNG5"/>
<dbReference type="STRING" id="6205.A0A0R3WNG5"/>
<protein>
    <submittedName>
        <fullName evidence="3">Peptidase S1 domain-containing protein</fullName>
    </submittedName>
</protein>
<keyword evidence="2" id="KW-1185">Reference proteome</keyword>
<name>A0A0R3WNG5_HYDTA</name>
<accession>A0A0R3WNG5</accession>
<dbReference type="WBParaSite" id="TTAC_0000230301-mRNA-1">
    <property type="protein sequence ID" value="TTAC_0000230301-mRNA-1"/>
    <property type="gene ID" value="TTAC_0000230301"/>
</dbReference>
<organism evidence="3">
    <name type="scientific">Hydatigena taeniaeformis</name>
    <name type="common">Feline tapeworm</name>
    <name type="synonym">Taenia taeniaeformis</name>
    <dbReference type="NCBI Taxonomy" id="6205"/>
    <lineage>
        <taxon>Eukaryota</taxon>
        <taxon>Metazoa</taxon>
        <taxon>Spiralia</taxon>
        <taxon>Lophotrochozoa</taxon>
        <taxon>Platyhelminthes</taxon>
        <taxon>Cestoda</taxon>
        <taxon>Eucestoda</taxon>
        <taxon>Cyclophyllidea</taxon>
        <taxon>Taeniidae</taxon>
        <taxon>Hydatigera</taxon>
    </lineage>
</organism>
<proteinExistence type="predicted"/>
<reference evidence="1 2" key="2">
    <citation type="submission" date="2018-11" db="EMBL/GenBank/DDBJ databases">
        <authorList>
            <consortium name="Pathogen Informatics"/>
        </authorList>
    </citation>
    <scope>NUCLEOTIDE SEQUENCE [LARGE SCALE GENOMIC DNA]</scope>
</reference>
<evidence type="ECO:0000313" key="2">
    <source>
        <dbReference type="Proteomes" id="UP000274429"/>
    </source>
</evidence>
<sequence length="75" mass="8171">MGSFYGSRVQAHASSLFTKPVVISQHESGFLQGHLAGQARVLNSAPRGYVAGCVSLSPIDWLRNYLPSTDQSQRH</sequence>
<reference evidence="3" key="1">
    <citation type="submission" date="2017-02" db="UniProtKB">
        <authorList>
            <consortium name="WormBaseParasite"/>
        </authorList>
    </citation>
    <scope>IDENTIFICATION</scope>
</reference>